<name>A0A7J6UV51_THATH</name>
<keyword evidence="1" id="KW-0560">Oxidoreductase</keyword>
<dbReference type="Proteomes" id="UP000554482">
    <property type="component" value="Unassembled WGS sequence"/>
</dbReference>
<comment type="caution">
    <text evidence="2">The sequence shown here is derived from an EMBL/GenBank/DDBJ whole genome shotgun (WGS) entry which is preliminary data.</text>
</comment>
<gene>
    <name evidence="2" type="ORF">FRX31_033931</name>
</gene>
<dbReference type="PANTHER" id="PTHR10696:SF21">
    <property type="entry name" value="TAUD_TFDA-LIKE DOMAIN-CONTAINING PROTEIN"/>
    <property type="match status" value="1"/>
</dbReference>
<protein>
    <submittedName>
        <fullName evidence="2">Clavaminate synthase-like protein</fullName>
    </submittedName>
</protein>
<evidence type="ECO:0000313" key="2">
    <source>
        <dbReference type="EMBL" id="KAF5176483.1"/>
    </source>
</evidence>
<organism evidence="2 3">
    <name type="scientific">Thalictrum thalictroides</name>
    <name type="common">Rue-anemone</name>
    <name type="synonym">Anemone thalictroides</name>
    <dbReference type="NCBI Taxonomy" id="46969"/>
    <lineage>
        <taxon>Eukaryota</taxon>
        <taxon>Viridiplantae</taxon>
        <taxon>Streptophyta</taxon>
        <taxon>Embryophyta</taxon>
        <taxon>Tracheophyta</taxon>
        <taxon>Spermatophyta</taxon>
        <taxon>Magnoliopsida</taxon>
        <taxon>Ranunculales</taxon>
        <taxon>Ranunculaceae</taxon>
        <taxon>Thalictroideae</taxon>
        <taxon>Thalictrum</taxon>
    </lineage>
</organism>
<dbReference type="PANTHER" id="PTHR10696">
    <property type="entry name" value="GAMMA-BUTYROBETAINE HYDROXYLASE-RELATED"/>
    <property type="match status" value="1"/>
</dbReference>
<reference evidence="2 3" key="1">
    <citation type="submission" date="2020-06" db="EMBL/GenBank/DDBJ databases">
        <title>Transcriptomic and genomic resources for Thalictrum thalictroides and T. hernandezii: Facilitating candidate gene discovery in an emerging model plant lineage.</title>
        <authorList>
            <person name="Arias T."/>
            <person name="Riano-Pachon D.M."/>
            <person name="Di Stilio V.S."/>
        </authorList>
    </citation>
    <scope>NUCLEOTIDE SEQUENCE [LARGE SCALE GENOMIC DNA]</scope>
    <source>
        <strain evidence="3">cv. WT478/WT964</strain>
        <tissue evidence="2">Leaves</tissue>
    </source>
</reference>
<sequence length="161" mass="18531">MLLKTLVPIQSSGSCSDEDLILGINKNRDWLCAILRHHGAVLFRGFNLQTGFDFHRVVEAFGWDDMDYVGASPRIKVTDRVYTANEAPLHLFIDFHHEMSLMRNLLVHFDRRRKCKGHIWTHGTDPNNARGEAVVQQHNICEDGKKPRLGEGSPIRPYLWK</sequence>
<dbReference type="Gene3D" id="3.60.130.10">
    <property type="entry name" value="Clavaminate synthase-like"/>
    <property type="match status" value="1"/>
</dbReference>
<dbReference type="InterPro" id="IPR050411">
    <property type="entry name" value="AlphaKG_dependent_hydroxylases"/>
</dbReference>
<dbReference type="EMBL" id="JABWDY010042679">
    <property type="protein sequence ID" value="KAF5176483.1"/>
    <property type="molecule type" value="Genomic_DNA"/>
</dbReference>
<dbReference type="OrthoDB" id="408743at2759"/>
<evidence type="ECO:0000313" key="3">
    <source>
        <dbReference type="Proteomes" id="UP000554482"/>
    </source>
</evidence>
<accession>A0A7J6UV51</accession>
<dbReference type="InterPro" id="IPR042098">
    <property type="entry name" value="TauD-like_sf"/>
</dbReference>
<dbReference type="GO" id="GO:0016491">
    <property type="term" value="F:oxidoreductase activity"/>
    <property type="evidence" value="ECO:0007669"/>
    <property type="project" value="UniProtKB-KW"/>
</dbReference>
<proteinExistence type="predicted"/>
<keyword evidence="3" id="KW-1185">Reference proteome</keyword>
<dbReference type="PROSITE" id="PS51257">
    <property type="entry name" value="PROKAR_LIPOPROTEIN"/>
    <property type="match status" value="1"/>
</dbReference>
<evidence type="ECO:0000256" key="1">
    <source>
        <dbReference type="ARBA" id="ARBA00023002"/>
    </source>
</evidence>
<dbReference type="SUPFAM" id="SSF51197">
    <property type="entry name" value="Clavaminate synthase-like"/>
    <property type="match status" value="1"/>
</dbReference>
<dbReference type="AlphaFoldDB" id="A0A7J6UV51"/>